<evidence type="ECO:0000313" key="2">
    <source>
        <dbReference type="Proteomes" id="UP000694924"/>
    </source>
</evidence>
<gene>
    <name evidence="3" type="primary">LOC107068908</name>
</gene>
<organism evidence="2 3">
    <name type="scientific">Polistes dominula</name>
    <name type="common">European paper wasp</name>
    <name type="synonym">Vespa dominula</name>
    <dbReference type="NCBI Taxonomy" id="743375"/>
    <lineage>
        <taxon>Eukaryota</taxon>
        <taxon>Metazoa</taxon>
        <taxon>Ecdysozoa</taxon>
        <taxon>Arthropoda</taxon>
        <taxon>Hexapoda</taxon>
        <taxon>Insecta</taxon>
        <taxon>Pterygota</taxon>
        <taxon>Neoptera</taxon>
        <taxon>Endopterygota</taxon>
        <taxon>Hymenoptera</taxon>
        <taxon>Apocrita</taxon>
        <taxon>Aculeata</taxon>
        <taxon>Vespoidea</taxon>
        <taxon>Vespidae</taxon>
        <taxon>Polistinae</taxon>
        <taxon>Polistini</taxon>
        <taxon>Polistes</taxon>
    </lineage>
</organism>
<name>A0ABM1ILZ3_POLDO</name>
<keyword evidence="2" id="KW-1185">Reference proteome</keyword>
<dbReference type="GeneID" id="107068908"/>
<dbReference type="InterPro" id="IPR036322">
    <property type="entry name" value="WD40_repeat_dom_sf"/>
</dbReference>
<keyword evidence="1" id="KW-0472">Membrane</keyword>
<dbReference type="InterPro" id="IPR015943">
    <property type="entry name" value="WD40/YVTN_repeat-like_dom_sf"/>
</dbReference>
<evidence type="ECO:0000256" key="1">
    <source>
        <dbReference type="SAM" id="Phobius"/>
    </source>
</evidence>
<reference evidence="3" key="1">
    <citation type="submission" date="2025-08" db="UniProtKB">
        <authorList>
            <consortium name="RefSeq"/>
        </authorList>
    </citation>
    <scope>IDENTIFICATION</scope>
    <source>
        <tissue evidence="3">Whole body</tissue>
    </source>
</reference>
<dbReference type="RefSeq" id="XP_015181230.1">
    <property type="nucleotide sequence ID" value="XM_015325744.1"/>
</dbReference>
<dbReference type="Proteomes" id="UP000694924">
    <property type="component" value="Unplaced"/>
</dbReference>
<feature type="transmembrane region" description="Helical" evidence="1">
    <location>
        <begin position="238"/>
        <end position="258"/>
    </location>
</feature>
<evidence type="ECO:0000313" key="3">
    <source>
        <dbReference type="RefSeq" id="XP_015181230.1"/>
    </source>
</evidence>
<keyword evidence="1" id="KW-1133">Transmembrane helix</keyword>
<proteinExistence type="predicted"/>
<protein>
    <submittedName>
        <fullName evidence="3">Uncharacterized protein LOC107068908 isoform X2</fullName>
    </submittedName>
</protein>
<keyword evidence="1" id="KW-0812">Transmembrane</keyword>
<accession>A0ABM1ILZ3</accession>
<dbReference type="Gene3D" id="2.130.10.10">
    <property type="entry name" value="YVTN repeat-like/Quinoprotein amine dehydrogenase"/>
    <property type="match status" value="1"/>
</dbReference>
<sequence>MNMYKWWFKCKQLITCNIFIDTLYPLSKNHYLEFITCIAVLGNILAIGTSKGYIYFFNTDDLSKKPIYVANHMEFVINVKFLNNNKKIVLASSCTNDHIKFWDFQSKNLIIKDRGKLLCTSQSYCYSIAKNILSVQGCIPKTLYELPVNNIVAGTADCNKVCFYTEEGNFFYGLLAGDKELFITKFIQPPNISIQNYYMFTDIAVCITEYGSIGFSISGKKWIFFNALSICHGRPTAVLIYGSLLILGIGTGRVYIYYVNNWNKLNLQSSVARVIIVDKEPIVSLNISTHFTDCLIVASKRKVHFIHFM</sequence>
<dbReference type="SUPFAM" id="SSF50978">
    <property type="entry name" value="WD40 repeat-like"/>
    <property type="match status" value="1"/>
</dbReference>
<feature type="transmembrane region" description="Helical" evidence="1">
    <location>
        <begin position="31"/>
        <end position="56"/>
    </location>
</feature>